<evidence type="ECO:0000256" key="4">
    <source>
        <dbReference type="PIRSR" id="PIRSR617453-50"/>
    </source>
</evidence>
<dbReference type="InterPro" id="IPR002930">
    <property type="entry name" value="GCV_H"/>
</dbReference>
<evidence type="ECO:0000259" key="5">
    <source>
        <dbReference type="PROSITE" id="PS50968"/>
    </source>
</evidence>
<dbReference type="AlphaFoldDB" id="A0A4Q1JLK7"/>
<feature type="domain" description="Lipoyl-binding" evidence="5">
    <location>
        <begin position="22"/>
        <end position="104"/>
    </location>
</feature>
<protein>
    <recommendedName>
        <fullName evidence="3">Glycine cleavage system H protein</fullName>
    </recommendedName>
</protein>
<dbReference type="InterPro" id="IPR000089">
    <property type="entry name" value="Biotin_lipoyl"/>
</dbReference>
<dbReference type="GO" id="GO:0009249">
    <property type="term" value="P:protein lipoylation"/>
    <property type="evidence" value="ECO:0007669"/>
    <property type="project" value="TreeGrafter"/>
</dbReference>
<dbReference type="Gene3D" id="2.40.50.100">
    <property type="match status" value="1"/>
</dbReference>
<evidence type="ECO:0000313" key="6">
    <source>
        <dbReference type="EMBL" id="RXQ93042.1"/>
    </source>
</evidence>
<dbReference type="GO" id="GO:0005829">
    <property type="term" value="C:cytosol"/>
    <property type="evidence" value="ECO:0007669"/>
    <property type="project" value="TreeGrafter"/>
</dbReference>
<name>A0A4Q1JLK7_9BACT</name>
<comment type="cofactor">
    <cofactor evidence="3">
        <name>(R)-lipoate</name>
        <dbReference type="ChEBI" id="CHEBI:83088"/>
    </cofactor>
    <text evidence="3">Binds 1 lipoyl cofactor covalently.</text>
</comment>
<dbReference type="InterPro" id="IPR003016">
    <property type="entry name" value="2-oxoA_DH_lipoyl-BS"/>
</dbReference>
<reference evidence="6 7" key="1">
    <citation type="submission" date="2019-01" db="EMBL/GenBank/DDBJ databases">
        <title>Ancylomarina salipaludis sp. nov., isolated from a salt marsh.</title>
        <authorList>
            <person name="Yoon J.-H."/>
        </authorList>
    </citation>
    <scope>NUCLEOTIDE SEQUENCE [LARGE SCALE GENOMIC DNA]</scope>
    <source>
        <strain evidence="6 7">SHSM-M15</strain>
    </source>
</reference>
<keyword evidence="7" id="KW-1185">Reference proteome</keyword>
<evidence type="ECO:0000313" key="7">
    <source>
        <dbReference type="Proteomes" id="UP000289703"/>
    </source>
</evidence>
<dbReference type="OrthoDB" id="9796712at2"/>
<evidence type="ECO:0000256" key="1">
    <source>
        <dbReference type="ARBA" id="ARBA00009249"/>
    </source>
</evidence>
<dbReference type="RefSeq" id="WP_129254773.1">
    <property type="nucleotide sequence ID" value="NZ_SAXA01000009.1"/>
</dbReference>
<dbReference type="PROSITE" id="PS00189">
    <property type="entry name" value="LIPOYL"/>
    <property type="match status" value="1"/>
</dbReference>
<dbReference type="NCBIfam" id="NF002270">
    <property type="entry name" value="PRK01202.1"/>
    <property type="match status" value="1"/>
</dbReference>
<dbReference type="InterPro" id="IPR033753">
    <property type="entry name" value="GCV_H/Fam206"/>
</dbReference>
<comment type="caution">
    <text evidence="6">The sequence shown here is derived from an EMBL/GenBank/DDBJ whole genome shotgun (WGS) entry which is preliminary data.</text>
</comment>
<sequence>MNVPENLKFTKDHEWIRVEGDTAFIGVTDFAQGELGDIVFIEVETEGETLDREEVFGTIEAVKTVSDMFMPISGEVLEFNAELEDAPDLVNSDPYGKGWIIKVSVNDASELEDLLTADQYKELL</sequence>
<dbReference type="PANTHER" id="PTHR11715">
    <property type="entry name" value="GLYCINE CLEAVAGE SYSTEM H PROTEIN"/>
    <property type="match status" value="1"/>
</dbReference>
<dbReference type="GO" id="GO:0005960">
    <property type="term" value="C:glycine cleavage complex"/>
    <property type="evidence" value="ECO:0007669"/>
    <property type="project" value="InterPro"/>
</dbReference>
<comment type="similarity">
    <text evidence="1 3">Belongs to the GcvH family.</text>
</comment>
<evidence type="ECO:0000256" key="3">
    <source>
        <dbReference type="HAMAP-Rule" id="MF_00272"/>
    </source>
</evidence>
<dbReference type="PANTHER" id="PTHR11715:SF3">
    <property type="entry name" value="GLYCINE CLEAVAGE SYSTEM H PROTEIN-RELATED"/>
    <property type="match status" value="1"/>
</dbReference>
<evidence type="ECO:0000256" key="2">
    <source>
        <dbReference type="ARBA" id="ARBA00022823"/>
    </source>
</evidence>
<proteinExistence type="inferred from homology"/>
<dbReference type="Pfam" id="PF01597">
    <property type="entry name" value="GCV_H"/>
    <property type="match status" value="1"/>
</dbReference>
<gene>
    <name evidence="3 6" type="primary">gcvH</name>
    <name evidence="6" type="ORF">EO244_11270</name>
</gene>
<organism evidence="6 7">
    <name type="scientific">Ancylomarina salipaludis</name>
    <dbReference type="NCBI Taxonomy" id="2501299"/>
    <lineage>
        <taxon>Bacteria</taxon>
        <taxon>Pseudomonadati</taxon>
        <taxon>Bacteroidota</taxon>
        <taxon>Bacteroidia</taxon>
        <taxon>Marinilabiliales</taxon>
        <taxon>Marinifilaceae</taxon>
        <taxon>Ancylomarina</taxon>
    </lineage>
</organism>
<dbReference type="InterPro" id="IPR011053">
    <property type="entry name" value="Single_hybrid_motif"/>
</dbReference>
<dbReference type="CDD" id="cd06848">
    <property type="entry name" value="GCS_H"/>
    <property type="match status" value="1"/>
</dbReference>
<dbReference type="EMBL" id="SAXA01000009">
    <property type="protein sequence ID" value="RXQ93042.1"/>
    <property type="molecule type" value="Genomic_DNA"/>
</dbReference>
<dbReference type="NCBIfam" id="TIGR00527">
    <property type="entry name" value="gcvH"/>
    <property type="match status" value="1"/>
</dbReference>
<feature type="modified residue" description="N6-lipoyllysine" evidence="3 4">
    <location>
        <position position="63"/>
    </location>
</feature>
<dbReference type="InterPro" id="IPR017453">
    <property type="entry name" value="GCV_H_sub"/>
</dbReference>
<dbReference type="SUPFAM" id="SSF51230">
    <property type="entry name" value="Single hybrid motif"/>
    <property type="match status" value="1"/>
</dbReference>
<dbReference type="PROSITE" id="PS50968">
    <property type="entry name" value="BIOTINYL_LIPOYL"/>
    <property type="match status" value="1"/>
</dbReference>
<dbReference type="GO" id="GO:0019464">
    <property type="term" value="P:glycine decarboxylation via glycine cleavage system"/>
    <property type="evidence" value="ECO:0007669"/>
    <property type="project" value="UniProtKB-UniRule"/>
</dbReference>
<dbReference type="HAMAP" id="MF_00272">
    <property type="entry name" value="GcvH"/>
    <property type="match status" value="1"/>
</dbReference>
<dbReference type="Proteomes" id="UP000289703">
    <property type="component" value="Unassembled WGS sequence"/>
</dbReference>
<comment type="function">
    <text evidence="3">The glycine cleavage system catalyzes the degradation of glycine. The H protein shuttles the methylamine group of glycine from the P protein to the T protein.</text>
</comment>
<keyword evidence="2 3" id="KW-0450">Lipoyl</keyword>
<accession>A0A4Q1JLK7</accession>
<comment type="subunit">
    <text evidence="3">The glycine cleavage system is composed of four proteins: P, T, L and H.</text>
</comment>